<dbReference type="Gene3D" id="2.60.40.3800">
    <property type="match status" value="1"/>
</dbReference>
<feature type="non-terminal residue" evidence="1">
    <location>
        <position position="225"/>
    </location>
</feature>
<evidence type="ECO:0008006" key="2">
    <source>
        <dbReference type="Google" id="ProtNLM"/>
    </source>
</evidence>
<dbReference type="InterPro" id="IPR038490">
    <property type="entry name" value="Gingipain_propep_sf"/>
</dbReference>
<dbReference type="AlphaFoldDB" id="A0A382IBE7"/>
<sequence>MPHLRLEFLLALLLSATAAAGGVRVLHEDADGLRLLVEVDVGVSPGQGRIAAPGLPRGAGPGDVDLPYIAELLAVPPGARVTLSVRPEATSSIPRVTLPPADSLATAFPFQSTASVVLAHSEPLGVLRGVPTHALTIYPWSYDAVSRTVIVHPRLLVDVRFDGGGSVRPAQAQDAGADLYSALLNPPGHGGWSTPRPAQRNTGGTSDLARVRVKLFVREDGVYRI</sequence>
<reference evidence="1" key="1">
    <citation type="submission" date="2018-05" db="EMBL/GenBank/DDBJ databases">
        <authorList>
            <person name="Lanie J.A."/>
            <person name="Ng W.-L."/>
            <person name="Kazmierczak K.M."/>
            <person name="Andrzejewski T.M."/>
            <person name="Davidsen T.M."/>
            <person name="Wayne K.J."/>
            <person name="Tettelin H."/>
            <person name="Glass J.I."/>
            <person name="Rusch D."/>
            <person name="Podicherti R."/>
            <person name="Tsui H.-C.T."/>
            <person name="Winkler M.E."/>
        </authorList>
    </citation>
    <scope>NUCLEOTIDE SEQUENCE</scope>
</reference>
<organism evidence="1">
    <name type="scientific">marine metagenome</name>
    <dbReference type="NCBI Taxonomy" id="408172"/>
    <lineage>
        <taxon>unclassified sequences</taxon>
        <taxon>metagenomes</taxon>
        <taxon>ecological metagenomes</taxon>
    </lineage>
</organism>
<accession>A0A382IBE7</accession>
<dbReference type="EMBL" id="UINC01066307">
    <property type="protein sequence ID" value="SVB96878.1"/>
    <property type="molecule type" value="Genomic_DNA"/>
</dbReference>
<evidence type="ECO:0000313" key="1">
    <source>
        <dbReference type="EMBL" id="SVB96878.1"/>
    </source>
</evidence>
<protein>
    <recommendedName>
        <fullName evidence="2">Gingipain propeptide domain-containing protein</fullName>
    </recommendedName>
</protein>
<proteinExistence type="predicted"/>
<gene>
    <name evidence="1" type="ORF">METZ01_LOCUS249732</name>
</gene>
<name>A0A382IBE7_9ZZZZ</name>